<keyword evidence="5" id="KW-1185">Reference proteome</keyword>
<keyword evidence="1" id="KW-0862">Zinc</keyword>
<evidence type="ECO:0000256" key="2">
    <source>
        <dbReference type="SAM" id="MobiDB-lite"/>
    </source>
</evidence>
<feature type="compositionally biased region" description="Basic and acidic residues" evidence="2">
    <location>
        <begin position="320"/>
        <end position="330"/>
    </location>
</feature>
<dbReference type="GO" id="GO:0008270">
    <property type="term" value="F:zinc ion binding"/>
    <property type="evidence" value="ECO:0007669"/>
    <property type="project" value="UniProtKB-KW"/>
</dbReference>
<protein>
    <recommendedName>
        <fullName evidence="3">C3H1-type domain-containing protein</fullName>
    </recommendedName>
</protein>
<dbReference type="Proteomes" id="UP000649617">
    <property type="component" value="Unassembled WGS sequence"/>
</dbReference>
<dbReference type="InterPro" id="IPR000571">
    <property type="entry name" value="Znf_CCCH"/>
</dbReference>
<feature type="region of interest" description="Disordered" evidence="2">
    <location>
        <begin position="316"/>
        <end position="353"/>
    </location>
</feature>
<organism evidence="4 5">
    <name type="scientific">Symbiodinium pilosum</name>
    <name type="common">Dinoflagellate</name>
    <dbReference type="NCBI Taxonomy" id="2952"/>
    <lineage>
        <taxon>Eukaryota</taxon>
        <taxon>Sar</taxon>
        <taxon>Alveolata</taxon>
        <taxon>Dinophyceae</taxon>
        <taxon>Suessiales</taxon>
        <taxon>Symbiodiniaceae</taxon>
        <taxon>Symbiodinium</taxon>
    </lineage>
</organism>
<evidence type="ECO:0000313" key="4">
    <source>
        <dbReference type="EMBL" id="CAE7652065.1"/>
    </source>
</evidence>
<gene>
    <name evidence="4" type="ORF">SPIL2461_LOCUS17426</name>
</gene>
<keyword evidence="1" id="KW-0863">Zinc-finger</keyword>
<proteinExistence type="predicted"/>
<feature type="compositionally biased region" description="Low complexity" evidence="2">
    <location>
        <begin position="333"/>
        <end position="343"/>
    </location>
</feature>
<dbReference type="AlphaFoldDB" id="A0A812VQI4"/>
<sequence length="1109" mass="121324">MSVQEEDVSYVAAEVSRAMVSVLDSEAHFERKVKEAGITDPNVTVLKNRGFKTLSQVAYMVSQPGVPMPEADFAIFCSTHFASFSIGEISSLRRLIFESQTLTVASLRLQVSDPDASGKQKMPEAEREVRLENLKRSLPGITIKGNLEPARCFLDAAARIEASNQIVYLAPEKCVSRLYEVAQSKPITKQVDIEASKLVIKEAADPVEAPTNGAMAVFDALRRRGLALCFANLIHWPNYERYLNTLFNHLRREAKPGYLKCTIRQLVEADRLCWSRLIEQNVKPRPNPGDPLPLDSKLQATLESYDVSFELMPLPQQPPKRKESWPDRAPKVPKGAAKGQGQNKGKGKGKPAARSMIKIPWGIRSKGGTAETPDGSRICFDYSLGECKLGDACAKGKHVCAYRKGGIVGLRSACKRLPACTEVLARYVRQEQPDAVFSSIAILDNVPSGFHKDVANAHCDNYVFKMSEFSGGGVWCEDAQGTDVRSVNGARVPGQVLPFCNNALRLPACKALHATEPWSGSRIVLVSYCLQNLCSLSPAHANQLAQLGFQPALATGDLHASMQTHAPCPTMSEEDEAPVSTPFGHSGKPLVLELCAGTAGLSAALIEVNFDVVAFDHNRIPGAKMAIQIADLCSEHGFALAKRYRLPGDAFGMGLPVQLCGRIKEPWPIPLTASADLSELPVDSQLLKVHALPDKGGVAFNDVVWGVPWSPEEFLTKALESGHPRTLEAAIPQVLKDAILQRKKSAPGNIAKARAEFFAKWLKIAQDLKADEAKLKEGMSKERQRILQPKRLLVWQAMLKEAGYADVGVVEETIKGTDLVGEAPATGIFNAKFRPAKRTVEDLASCAPVVREAVLQSVRSQGKEVDAEVLRQTQAEVDKGINDTVQAEETPTPHTVDVAAGMIASTMRHLPGKQHEGRAYDLVSAYRQLAVSDGSRWASYVVLWNHQTSDVSVFALHALPFGAARSVFSFLRVIHSVWHLGAFFLWLIWSCYYADLISLSDAEHTDFTHRTIDAFFTLLGWVFAKDGSKSQAYSEAFSALGVCFVLSDMRLGRVTICNTEKRIQQLLEAIRGFLAKGSMTVPEALKLRGQLQFACGQVLGGNSVFFCPS</sequence>
<dbReference type="EMBL" id="CAJNIZ010043163">
    <property type="protein sequence ID" value="CAE7652065.1"/>
    <property type="molecule type" value="Genomic_DNA"/>
</dbReference>
<reference evidence="4" key="1">
    <citation type="submission" date="2021-02" db="EMBL/GenBank/DDBJ databases">
        <authorList>
            <person name="Dougan E. K."/>
            <person name="Rhodes N."/>
            <person name="Thang M."/>
            <person name="Chan C."/>
        </authorList>
    </citation>
    <scope>NUCLEOTIDE SEQUENCE</scope>
</reference>
<evidence type="ECO:0000259" key="3">
    <source>
        <dbReference type="PROSITE" id="PS50103"/>
    </source>
</evidence>
<evidence type="ECO:0000313" key="5">
    <source>
        <dbReference type="Proteomes" id="UP000649617"/>
    </source>
</evidence>
<comment type="caution">
    <text evidence="4">The sequence shown here is derived from an EMBL/GenBank/DDBJ whole genome shotgun (WGS) entry which is preliminary data.</text>
</comment>
<evidence type="ECO:0000256" key="1">
    <source>
        <dbReference type="PROSITE-ProRule" id="PRU00723"/>
    </source>
</evidence>
<name>A0A812VQI4_SYMPI</name>
<dbReference type="OrthoDB" id="412157at2759"/>
<dbReference type="PROSITE" id="PS50103">
    <property type="entry name" value="ZF_C3H1"/>
    <property type="match status" value="1"/>
</dbReference>
<feature type="domain" description="C3H1-type" evidence="3">
    <location>
        <begin position="373"/>
        <end position="401"/>
    </location>
</feature>
<feature type="zinc finger region" description="C3H1-type" evidence="1">
    <location>
        <begin position="373"/>
        <end position="401"/>
    </location>
</feature>
<accession>A0A812VQI4</accession>
<keyword evidence="1" id="KW-0479">Metal-binding</keyword>